<comment type="caution">
    <text evidence="3">The sequence shown here is derived from an EMBL/GenBank/DDBJ whole genome shotgun (WGS) entry which is preliminary data.</text>
</comment>
<dbReference type="Gene3D" id="3.90.245.10">
    <property type="entry name" value="Ribonucleoside hydrolase-like"/>
    <property type="match status" value="1"/>
</dbReference>
<keyword evidence="1" id="KW-0732">Signal</keyword>
<keyword evidence="3" id="KW-0378">Hydrolase</keyword>
<evidence type="ECO:0000313" key="4">
    <source>
        <dbReference type="Proteomes" id="UP000606600"/>
    </source>
</evidence>
<dbReference type="InterPro" id="IPR001910">
    <property type="entry name" value="Inosine/uridine_hydrolase_dom"/>
</dbReference>
<dbReference type="GO" id="GO:0016787">
    <property type="term" value="F:hydrolase activity"/>
    <property type="evidence" value="ECO:0007669"/>
    <property type="project" value="UniProtKB-KW"/>
</dbReference>
<dbReference type="EMBL" id="JACWMY010000012">
    <property type="protein sequence ID" value="MBD1366405.1"/>
    <property type="molecule type" value="Genomic_DNA"/>
</dbReference>
<evidence type="ECO:0000313" key="3">
    <source>
        <dbReference type="EMBL" id="MBD1366405.1"/>
    </source>
</evidence>
<feature type="signal peptide" evidence="1">
    <location>
        <begin position="1"/>
        <end position="22"/>
    </location>
</feature>
<dbReference type="PANTHER" id="PTHR43264:SF1">
    <property type="entry name" value="INOSINE_URIDINE-PREFERRING NUCLEOSIDE HYDROLASE DOMAIN-CONTAINING PROTEIN"/>
    <property type="match status" value="1"/>
</dbReference>
<name>A0ABR7WVT3_9SPHI</name>
<feature type="domain" description="Inosine/uridine-preferring nucleoside hydrolase" evidence="2">
    <location>
        <begin position="32"/>
        <end position="295"/>
    </location>
</feature>
<gene>
    <name evidence="3" type="ORF">IDJ77_21510</name>
</gene>
<accession>A0ABR7WVT3</accession>
<evidence type="ECO:0000256" key="1">
    <source>
        <dbReference type="SAM" id="SignalP"/>
    </source>
</evidence>
<proteinExistence type="predicted"/>
<dbReference type="InterPro" id="IPR036452">
    <property type="entry name" value="Ribo_hydro-like"/>
</dbReference>
<dbReference type="Proteomes" id="UP000606600">
    <property type="component" value="Unassembled WGS sequence"/>
</dbReference>
<dbReference type="SUPFAM" id="SSF53590">
    <property type="entry name" value="Nucleoside hydrolase"/>
    <property type="match status" value="1"/>
</dbReference>
<reference evidence="3 4" key="1">
    <citation type="submission" date="2020-09" db="EMBL/GenBank/DDBJ databases">
        <title>Novel species of Mucilaginibacter isolated from a glacier on the Tibetan Plateau.</title>
        <authorList>
            <person name="Liu Q."/>
            <person name="Xin Y.-H."/>
        </authorList>
    </citation>
    <scope>NUCLEOTIDE SEQUENCE [LARGE SCALE GENOMIC DNA]</scope>
    <source>
        <strain evidence="3 4">ZT4R22</strain>
    </source>
</reference>
<protein>
    <submittedName>
        <fullName evidence="3">Nucleoside hydrolase</fullName>
    </submittedName>
</protein>
<dbReference type="Pfam" id="PF01156">
    <property type="entry name" value="IU_nuc_hydro"/>
    <property type="match status" value="1"/>
</dbReference>
<feature type="chain" id="PRO_5045479122" evidence="1">
    <location>
        <begin position="23"/>
        <end position="330"/>
    </location>
</feature>
<keyword evidence="4" id="KW-1185">Reference proteome</keyword>
<organism evidence="3 4">
    <name type="scientific">Mucilaginibacter pankratovii</name>
    <dbReference type="NCBI Taxonomy" id="2772110"/>
    <lineage>
        <taxon>Bacteria</taxon>
        <taxon>Pseudomonadati</taxon>
        <taxon>Bacteroidota</taxon>
        <taxon>Sphingobacteriia</taxon>
        <taxon>Sphingobacteriales</taxon>
        <taxon>Sphingobacteriaceae</taxon>
        <taxon>Mucilaginibacter</taxon>
    </lineage>
</organism>
<dbReference type="PANTHER" id="PTHR43264">
    <property type="match status" value="1"/>
</dbReference>
<evidence type="ECO:0000259" key="2">
    <source>
        <dbReference type="Pfam" id="PF01156"/>
    </source>
</evidence>
<sequence length="330" mass="35866">MPMYKFITAFAIVFCCAIVASGQPMTKKPVSIIFDSDMGPDYDDVGAIAMLHAFADKGDAKILATIASTNYPGVAGVLNVFNTYFKRPGIPIGVPKGKALGLRDWQHWTDTVLHKYPHKIKTNYEAEDAVKLYRRILATQPNHSVTIVTIGFFTNMSDLLKSAPDEYSKLDGKALVAAKVKVLVSMGGKFPEGSEFNVNQDAAASKYSLDNWPVPVIFSGGEIGEKVKTGLPLIHNAGIKNSPVKDVFSICIPMAKEDAPGRNSWDETAVLVAVKGYSPYYTLHKGRINIAVNGSNTWDDSGKGHAYLVAKMPAEDAAAIINELMMHQPK</sequence>